<reference evidence="3" key="1">
    <citation type="submission" date="2016-03" db="EMBL/GenBank/DDBJ databases">
        <authorList>
            <person name="Heylen K."/>
            <person name="De Vos P."/>
            <person name="Vekeman B."/>
        </authorList>
    </citation>
    <scope>NUCLEOTIDE SEQUENCE [LARGE SCALE GENOMIC DNA]</scope>
    <source>
        <strain evidence="3">R-45383</strain>
    </source>
</reference>
<keyword evidence="1" id="KW-0732">Signal</keyword>
<dbReference type="STRING" id="702114.A1355_22135"/>
<protein>
    <recommendedName>
        <fullName evidence="4">PEP-CTERM sorting domain-containing protein</fullName>
    </recommendedName>
</protein>
<proteinExistence type="predicted"/>
<dbReference type="RefSeq" id="WP_064026162.1">
    <property type="nucleotide sequence ID" value="NZ_LUUK01000068.1"/>
</dbReference>
<evidence type="ECO:0008006" key="4">
    <source>
        <dbReference type="Google" id="ProtNLM"/>
    </source>
</evidence>
<dbReference type="OrthoDB" id="7060801at2"/>
<dbReference type="Proteomes" id="UP000077628">
    <property type="component" value="Unassembled WGS sequence"/>
</dbReference>
<evidence type="ECO:0000256" key="1">
    <source>
        <dbReference type="SAM" id="SignalP"/>
    </source>
</evidence>
<sequence length="281" mass="29712">MQHKFIPVLTLSALFATSYEASAFSFSTGDPDFRIAVGAQAGALEIESADDFILAEKTQLRQASFTGLLANGATLADIANVNVEIYRVFDKDSVNPPSGRVPTRVNSPADVAFESRGSADNTLSYSVSVLGDVATAANSVLNGIHPLPNQTTGGEGAVSGREISFNIDFSQAITLDADHYFFVPQVELKNGNFLWLSAAKPIVGGSGPFSPDLQSWIRDENLAPDWLRIGTDIVGSTTFNQTFSLTGVSAVPLPGATWLFLSGLLGLLGTGKRKQTAPQAV</sequence>
<evidence type="ECO:0000313" key="2">
    <source>
        <dbReference type="EMBL" id="OAI22988.1"/>
    </source>
</evidence>
<keyword evidence="3" id="KW-1185">Reference proteome</keyword>
<dbReference type="AlphaFoldDB" id="A0A177NY93"/>
<evidence type="ECO:0000313" key="3">
    <source>
        <dbReference type="Proteomes" id="UP000077628"/>
    </source>
</evidence>
<comment type="caution">
    <text evidence="2">The sequence shown here is derived from an EMBL/GenBank/DDBJ whole genome shotgun (WGS) entry which is preliminary data.</text>
</comment>
<name>A0A177NY93_9GAMM</name>
<feature type="signal peptide" evidence="1">
    <location>
        <begin position="1"/>
        <end position="23"/>
    </location>
</feature>
<dbReference type="EMBL" id="LUUK01000068">
    <property type="protein sequence ID" value="OAI22988.1"/>
    <property type="molecule type" value="Genomic_DNA"/>
</dbReference>
<accession>A0A177NY93</accession>
<feature type="chain" id="PRO_5008069732" description="PEP-CTERM sorting domain-containing protein" evidence="1">
    <location>
        <begin position="24"/>
        <end position="281"/>
    </location>
</feature>
<gene>
    <name evidence="2" type="ORF">A1355_22135</name>
</gene>
<organism evidence="2 3">
    <name type="scientific">Methylomonas koyamae</name>
    <dbReference type="NCBI Taxonomy" id="702114"/>
    <lineage>
        <taxon>Bacteria</taxon>
        <taxon>Pseudomonadati</taxon>
        <taxon>Pseudomonadota</taxon>
        <taxon>Gammaproteobacteria</taxon>
        <taxon>Methylococcales</taxon>
        <taxon>Methylococcaceae</taxon>
        <taxon>Methylomonas</taxon>
    </lineage>
</organism>